<comment type="caution">
    <text evidence="1">The sequence shown here is derived from an EMBL/GenBank/DDBJ whole genome shotgun (WGS) entry which is preliminary data.</text>
</comment>
<accession>A0A0G2J5Q9</accession>
<dbReference type="VEuPathDB" id="FungiDB:EMCG_07360"/>
<organism evidence="1 2">
    <name type="scientific">[Emmonsia] crescens</name>
    <dbReference type="NCBI Taxonomy" id="73230"/>
    <lineage>
        <taxon>Eukaryota</taxon>
        <taxon>Fungi</taxon>
        <taxon>Dikarya</taxon>
        <taxon>Ascomycota</taxon>
        <taxon>Pezizomycotina</taxon>
        <taxon>Eurotiomycetes</taxon>
        <taxon>Eurotiomycetidae</taxon>
        <taxon>Onygenales</taxon>
        <taxon>Ajellomycetaceae</taxon>
        <taxon>Emergomyces</taxon>
    </lineage>
</organism>
<protein>
    <submittedName>
        <fullName evidence="1">Uncharacterized protein</fullName>
    </submittedName>
</protein>
<name>A0A0G2J5Q9_9EURO</name>
<dbReference type="AlphaFoldDB" id="A0A0G2J5Q9"/>
<proteinExistence type="predicted"/>
<evidence type="ECO:0000313" key="1">
    <source>
        <dbReference type="EMBL" id="KKZ66954.1"/>
    </source>
</evidence>
<sequence>MSTYFILFPILWNPKSTSTDMKGTFTGAIGKDCSIKGPFVCIRISGEFEISSLKRSFDIDGFSIYIIPAIVRLPQGQWDLPVHEGHLHRFRQIYGRYEIEPFSEKDLLTCTRGKIGAARAAISALEAKLQNEVWDGLEGWFNDQISKYKGIEEKGNANCACK</sequence>
<dbReference type="Proteomes" id="UP000034164">
    <property type="component" value="Unassembled WGS sequence"/>
</dbReference>
<reference evidence="2" key="1">
    <citation type="journal article" date="2015" name="PLoS Genet.">
        <title>The dynamic genome and transcriptome of the human fungal pathogen Blastomyces and close relative Emmonsia.</title>
        <authorList>
            <person name="Munoz J.F."/>
            <person name="Gauthier G.M."/>
            <person name="Desjardins C.A."/>
            <person name="Gallo J.E."/>
            <person name="Holder J."/>
            <person name="Sullivan T.D."/>
            <person name="Marty A.J."/>
            <person name="Carmen J.C."/>
            <person name="Chen Z."/>
            <person name="Ding L."/>
            <person name="Gujja S."/>
            <person name="Magrini V."/>
            <person name="Misas E."/>
            <person name="Mitreva M."/>
            <person name="Priest M."/>
            <person name="Saif S."/>
            <person name="Whiston E.A."/>
            <person name="Young S."/>
            <person name="Zeng Q."/>
            <person name="Goldman W.E."/>
            <person name="Mardis E.R."/>
            <person name="Taylor J.W."/>
            <person name="McEwen J.G."/>
            <person name="Clay O.K."/>
            <person name="Klein B.S."/>
            <person name="Cuomo C.A."/>
        </authorList>
    </citation>
    <scope>NUCLEOTIDE SEQUENCE [LARGE SCALE GENOMIC DNA]</scope>
    <source>
        <strain evidence="2">UAMH 3008</strain>
    </source>
</reference>
<gene>
    <name evidence="1" type="ORF">EMCG_07360</name>
</gene>
<evidence type="ECO:0000313" key="2">
    <source>
        <dbReference type="Proteomes" id="UP000034164"/>
    </source>
</evidence>
<dbReference type="EMBL" id="LCZI01000374">
    <property type="protein sequence ID" value="KKZ66954.1"/>
    <property type="molecule type" value="Genomic_DNA"/>
</dbReference>